<feature type="transmembrane region" description="Helical" evidence="5">
    <location>
        <begin position="167"/>
        <end position="189"/>
    </location>
</feature>
<evidence type="ECO:0000313" key="7">
    <source>
        <dbReference type="EMBL" id="KAK3093273.1"/>
    </source>
</evidence>
<name>A0AA88Y6U2_PINIB</name>
<dbReference type="InterPro" id="IPR017452">
    <property type="entry name" value="GPCR_Rhodpsn_7TM"/>
</dbReference>
<dbReference type="GO" id="GO:0007189">
    <property type="term" value="P:adenylate cyclase-activating G protein-coupled receptor signaling pathway"/>
    <property type="evidence" value="ECO:0007669"/>
    <property type="project" value="TreeGrafter"/>
</dbReference>
<feature type="transmembrane region" description="Helical" evidence="5">
    <location>
        <begin position="86"/>
        <end position="114"/>
    </location>
</feature>
<feature type="transmembrane region" description="Helical" evidence="5">
    <location>
        <begin position="248"/>
        <end position="271"/>
    </location>
</feature>
<dbReference type="Gene3D" id="1.20.1070.10">
    <property type="entry name" value="Rhodopsin 7-helix transmembrane proteins"/>
    <property type="match status" value="1"/>
</dbReference>
<dbReference type="EMBL" id="VSWD01000009">
    <property type="protein sequence ID" value="KAK3093273.1"/>
    <property type="molecule type" value="Genomic_DNA"/>
</dbReference>
<dbReference type="GO" id="GO:0005886">
    <property type="term" value="C:plasma membrane"/>
    <property type="evidence" value="ECO:0007669"/>
    <property type="project" value="TreeGrafter"/>
</dbReference>
<keyword evidence="8" id="KW-1185">Reference proteome</keyword>
<comment type="caution">
    <text evidence="7">The sequence shown here is derived from an EMBL/GenBank/DDBJ whole genome shotgun (WGS) entry which is preliminary data.</text>
</comment>
<reference evidence="7" key="1">
    <citation type="submission" date="2019-08" db="EMBL/GenBank/DDBJ databases">
        <title>The improved chromosome-level genome for the pearl oyster Pinctada fucata martensii using PacBio sequencing and Hi-C.</title>
        <authorList>
            <person name="Zheng Z."/>
        </authorList>
    </citation>
    <scope>NUCLEOTIDE SEQUENCE</scope>
    <source>
        <strain evidence="7">ZZ-2019</strain>
        <tissue evidence="7">Adductor muscle</tissue>
    </source>
</reference>
<dbReference type="PANTHER" id="PTHR23112:SF0">
    <property type="entry name" value="TRANSMEMBRANE PROTEIN 116"/>
    <property type="match status" value="1"/>
</dbReference>
<evidence type="ECO:0000256" key="4">
    <source>
        <dbReference type="ARBA" id="ARBA00023136"/>
    </source>
</evidence>
<evidence type="ECO:0000256" key="1">
    <source>
        <dbReference type="ARBA" id="ARBA00004141"/>
    </source>
</evidence>
<organism evidence="7 8">
    <name type="scientific">Pinctada imbricata</name>
    <name type="common">Atlantic pearl-oyster</name>
    <name type="synonym">Pinctada martensii</name>
    <dbReference type="NCBI Taxonomy" id="66713"/>
    <lineage>
        <taxon>Eukaryota</taxon>
        <taxon>Metazoa</taxon>
        <taxon>Spiralia</taxon>
        <taxon>Lophotrochozoa</taxon>
        <taxon>Mollusca</taxon>
        <taxon>Bivalvia</taxon>
        <taxon>Autobranchia</taxon>
        <taxon>Pteriomorphia</taxon>
        <taxon>Pterioida</taxon>
        <taxon>Pterioidea</taxon>
        <taxon>Pteriidae</taxon>
        <taxon>Pinctada</taxon>
    </lineage>
</organism>
<dbReference type="AlphaFoldDB" id="A0AA88Y6U2"/>
<feature type="transmembrane region" description="Helical" evidence="5">
    <location>
        <begin position="218"/>
        <end position="236"/>
    </location>
</feature>
<protein>
    <recommendedName>
        <fullName evidence="6">G-protein coupled receptors family 1 profile domain-containing protein</fullName>
    </recommendedName>
</protein>
<evidence type="ECO:0000256" key="3">
    <source>
        <dbReference type="ARBA" id="ARBA00022989"/>
    </source>
</evidence>
<evidence type="ECO:0000256" key="5">
    <source>
        <dbReference type="SAM" id="Phobius"/>
    </source>
</evidence>
<keyword evidence="4 5" id="KW-0472">Membrane</keyword>
<dbReference type="Proteomes" id="UP001186944">
    <property type="component" value="Unassembled WGS sequence"/>
</dbReference>
<keyword evidence="3 5" id="KW-1133">Transmembrane helix</keyword>
<dbReference type="PANTHER" id="PTHR23112">
    <property type="entry name" value="G PROTEIN-COUPLED RECEPTOR 157-RELATED"/>
    <property type="match status" value="1"/>
</dbReference>
<dbReference type="PROSITE" id="PS50262">
    <property type="entry name" value="G_PROTEIN_RECEP_F1_2"/>
    <property type="match status" value="1"/>
</dbReference>
<dbReference type="GO" id="GO:0004930">
    <property type="term" value="F:G protein-coupled receptor activity"/>
    <property type="evidence" value="ECO:0007669"/>
    <property type="project" value="TreeGrafter"/>
</dbReference>
<accession>A0AA88Y6U2</accession>
<feature type="transmembrane region" description="Helical" evidence="5">
    <location>
        <begin position="6"/>
        <end position="30"/>
    </location>
</feature>
<feature type="domain" description="G-protein coupled receptors family 1 profile" evidence="6">
    <location>
        <begin position="26"/>
        <end position="268"/>
    </location>
</feature>
<sequence length="297" mass="33678">MGTEDGTFYAIHGVALSCIYVSLICVILVLILSFYKNPNSFYTWNKNDKFIVYLVICDGAFNLVHMCDHLQIAATRDHVRPIQLCIFYAVLLIEFVYCQSLLVLFIAVNAFVLVRCQRNIELGRKDWKLIVGILTCSFVPVIIALSVDSLGPTGAFCGVQDKVANLALTIVPLMLIVPLNCLLYIVTWYNIRKAARRIRDVVGGNAQSIRASNDSAKIMTTFILAFLVQWWGMGVYGFAEYFGNDDMVFYMFIVSFTNLGGLFNGIVFLIMRRVRGVRKQRKEDKKEVIQTEMTKIE</sequence>
<evidence type="ECO:0000313" key="8">
    <source>
        <dbReference type="Proteomes" id="UP001186944"/>
    </source>
</evidence>
<comment type="subcellular location">
    <subcellularLocation>
        <location evidence="1">Membrane</location>
        <topology evidence="1">Multi-pass membrane protein</topology>
    </subcellularLocation>
</comment>
<keyword evidence="2 5" id="KW-0812">Transmembrane</keyword>
<evidence type="ECO:0000259" key="6">
    <source>
        <dbReference type="PROSITE" id="PS50262"/>
    </source>
</evidence>
<gene>
    <name evidence="7" type="ORF">FSP39_013533</name>
</gene>
<proteinExistence type="predicted"/>
<evidence type="ECO:0000256" key="2">
    <source>
        <dbReference type="ARBA" id="ARBA00022692"/>
    </source>
</evidence>
<dbReference type="SUPFAM" id="SSF81321">
    <property type="entry name" value="Family A G protein-coupled receptor-like"/>
    <property type="match status" value="1"/>
</dbReference>
<feature type="transmembrane region" description="Helical" evidence="5">
    <location>
        <begin position="126"/>
        <end position="147"/>
    </location>
</feature>